<evidence type="ECO:0000313" key="1">
    <source>
        <dbReference type="EMBL" id="KHN85244.1"/>
    </source>
</evidence>
<keyword evidence="2" id="KW-1185">Reference proteome</keyword>
<comment type="caution">
    <text evidence="1">The sequence shown here is derived from an EMBL/GenBank/DDBJ whole genome shotgun (WGS) entry which is preliminary data.</text>
</comment>
<evidence type="ECO:0000313" key="2">
    <source>
        <dbReference type="Proteomes" id="UP000031036"/>
    </source>
</evidence>
<accession>A0A0B2VV27</accession>
<sequence>MTITPAERDHQTSDILHIWLRSFMSRVINLVFVILTVKGFRVPSPFLTEDGTGIAPEVITPDRYAGNDMIPNRQRLFNFARNRQGFVIPNVASSQRLIRSVTSEPTQDSQSHSIQRTPQIPPFYATYPTPPMGIFDGILRPPPPTLTGFMPTFLSNAHFMNQIYPYAFRRFYDDRPIGAYYYSDPGLEIHSSAMIIRSNLDLPPYTYDPYFTLRRSID</sequence>
<dbReference type="Proteomes" id="UP000031036">
    <property type="component" value="Unassembled WGS sequence"/>
</dbReference>
<dbReference type="EMBL" id="JPKZ01000843">
    <property type="protein sequence ID" value="KHN85244.1"/>
    <property type="molecule type" value="Genomic_DNA"/>
</dbReference>
<protein>
    <submittedName>
        <fullName evidence="1">Uncharacterized protein</fullName>
    </submittedName>
</protein>
<dbReference type="AlphaFoldDB" id="A0A0B2VV27"/>
<reference evidence="1 2" key="1">
    <citation type="submission" date="2014-11" db="EMBL/GenBank/DDBJ databases">
        <title>Genetic blueprint of the zoonotic pathogen Toxocara canis.</title>
        <authorList>
            <person name="Zhu X.-Q."/>
            <person name="Korhonen P.K."/>
            <person name="Cai H."/>
            <person name="Young N.D."/>
            <person name="Nejsum P."/>
            <person name="von Samson-Himmelstjerna G."/>
            <person name="Boag P.R."/>
            <person name="Tan P."/>
            <person name="Li Q."/>
            <person name="Min J."/>
            <person name="Yang Y."/>
            <person name="Wang X."/>
            <person name="Fang X."/>
            <person name="Hall R.S."/>
            <person name="Hofmann A."/>
            <person name="Sternberg P.W."/>
            <person name="Jex A.R."/>
            <person name="Gasser R.B."/>
        </authorList>
    </citation>
    <scope>NUCLEOTIDE SEQUENCE [LARGE SCALE GENOMIC DNA]</scope>
    <source>
        <strain evidence="1">PN_DK_2014</strain>
    </source>
</reference>
<proteinExistence type="predicted"/>
<name>A0A0B2VV27_TOXCA</name>
<gene>
    <name evidence="1" type="ORF">Tcan_04163</name>
</gene>
<organism evidence="1 2">
    <name type="scientific">Toxocara canis</name>
    <name type="common">Canine roundworm</name>
    <dbReference type="NCBI Taxonomy" id="6265"/>
    <lineage>
        <taxon>Eukaryota</taxon>
        <taxon>Metazoa</taxon>
        <taxon>Ecdysozoa</taxon>
        <taxon>Nematoda</taxon>
        <taxon>Chromadorea</taxon>
        <taxon>Rhabditida</taxon>
        <taxon>Spirurina</taxon>
        <taxon>Ascaridomorpha</taxon>
        <taxon>Ascaridoidea</taxon>
        <taxon>Toxocaridae</taxon>
        <taxon>Toxocara</taxon>
    </lineage>
</organism>